<dbReference type="PROSITE" id="PS51379">
    <property type="entry name" value="4FE4S_FER_2"/>
    <property type="match status" value="1"/>
</dbReference>
<evidence type="ECO:0000256" key="10">
    <source>
        <dbReference type="ARBA" id="ARBA00023004"/>
    </source>
</evidence>
<dbReference type="GO" id="GO:0051539">
    <property type="term" value="F:4 iron, 4 sulfur cluster binding"/>
    <property type="evidence" value="ECO:0007669"/>
    <property type="project" value="UniProtKB-UniRule"/>
</dbReference>
<dbReference type="Proteomes" id="UP000463470">
    <property type="component" value="Unassembled WGS sequence"/>
</dbReference>
<evidence type="ECO:0000256" key="8">
    <source>
        <dbReference type="ARBA" id="ARBA00022982"/>
    </source>
</evidence>
<reference evidence="17 18" key="1">
    <citation type="submission" date="2020-01" db="EMBL/GenBank/DDBJ databases">
        <title>Whole-genome sequence of Heliobacterium undosum DSM 13378.</title>
        <authorList>
            <person name="Kyndt J.A."/>
            <person name="Meyer T.E."/>
        </authorList>
    </citation>
    <scope>NUCLEOTIDE SEQUENCE [LARGE SCALE GENOMIC DNA]</scope>
    <source>
        <strain evidence="17 18">DSM 13378</strain>
    </source>
</reference>
<sequence>MKTLLTGNEAIARGAYEYGVSVAAAYPGTPSTEILENIAKYPEIYCQWSPNEKVAMEVGIGAAIAGARTIVTMKHVGVNVAADPLFTAAYTGVRGGLVLVSADDPGMHSSQNEQDNRNYAPFAKIPMLEPSDSQEAKDMVKLALDMSERFDTPVLLRITTRIAHSQSLVELGEPMERAVEPYKKDAKKYVMIPAYARTRRLFIEERDKQLADFSETVEVNRVEMRDPSFGIVTSGVSYQYVREAFPDASVLRLGMTHPLPKEKIADFAEAVDVLFVVEELDPYLEDRIRAMGIEVIGKSILPAYGELSVNLVKKQILAVLGVIGEPGEDASGEAAAASDSDSAEDSGACGCDCACDEAAACATQPGESSRAAEPFDAPIRPPVMCPGCPHRGVFYILRELRLVVSGDIGCYTLGTMAPLEAMDTCICMGASISGALGMEKANPDLARRLVSVIGDSTFLHSGVTGLMDIVYNGGTSTVLILDNSITAMTGHQHNPSTGQTLMGKEAPVVDFVALAKALGVKRVVEVDPLDLDRVKAVLKEEVAAPEPSVIITRRPCALIVKNTEKALECVGCKGCKACLRIGCPALSFDKATRKVVVNSALCTGCGLCAQLCMFDALRKAGE</sequence>
<dbReference type="GO" id="GO:0046872">
    <property type="term" value="F:metal ion binding"/>
    <property type="evidence" value="ECO:0007669"/>
    <property type="project" value="UniProtKB-UniRule"/>
</dbReference>
<keyword evidence="17" id="KW-0670">Pyruvate</keyword>
<comment type="function">
    <text evidence="1 14">Catalyzes the ferredoxin-dependent oxidative decarboxylation of arylpyruvates.</text>
</comment>
<dbReference type="PIRSF" id="PIRSF006439">
    <property type="entry name" value="Indolepyruvate_ferr_oxidored"/>
    <property type="match status" value="1"/>
</dbReference>
<feature type="domain" description="4Fe-4S ferredoxin-type" evidence="16">
    <location>
        <begin position="593"/>
        <end position="622"/>
    </location>
</feature>
<dbReference type="SUPFAM" id="SSF52922">
    <property type="entry name" value="TK C-terminal domain-like"/>
    <property type="match status" value="1"/>
</dbReference>
<feature type="binding site" evidence="15">
    <location>
        <position position="612"/>
    </location>
    <ligand>
        <name>[4Fe-4S] cluster</name>
        <dbReference type="ChEBI" id="CHEBI:49883"/>
        <label>1</label>
    </ligand>
</feature>
<evidence type="ECO:0000259" key="16">
    <source>
        <dbReference type="PROSITE" id="PS51379"/>
    </source>
</evidence>
<gene>
    <name evidence="17" type="ORF">GTO91_08285</name>
</gene>
<evidence type="ECO:0000256" key="9">
    <source>
        <dbReference type="ARBA" id="ARBA00023002"/>
    </source>
</evidence>
<evidence type="ECO:0000256" key="13">
    <source>
        <dbReference type="ARBA" id="ARBA00048332"/>
    </source>
</evidence>
<evidence type="ECO:0000256" key="2">
    <source>
        <dbReference type="ARBA" id="ARBA00011238"/>
    </source>
</evidence>
<dbReference type="InterPro" id="IPR017721">
    <property type="entry name" value="IorA"/>
</dbReference>
<evidence type="ECO:0000256" key="1">
    <source>
        <dbReference type="ARBA" id="ARBA00002995"/>
    </source>
</evidence>
<keyword evidence="7 14" id="KW-0479">Metal-binding</keyword>
<dbReference type="SUPFAM" id="SSF54862">
    <property type="entry name" value="4Fe-4S ferredoxins"/>
    <property type="match status" value="1"/>
</dbReference>
<protein>
    <recommendedName>
        <fullName evidence="4 14">Indolepyruvate oxidoreductase subunit IorA</fullName>
        <shortName evidence="14">IOR</shortName>
        <ecNumber evidence="3 14">1.2.7.8</ecNumber>
    </recommendedName>
    <alternativeName>
        <fullName evidence="12 14">Indolepyruvate ferredoxin oxidoreductase subunit alpha</fullName>
    </alternativeName>
</protein>
<keyword evidence="18" id="KW-1185">Reference proteome</keyword>
<evidence type="ECO:0000256" key="3">
    <source>
        <dbReference type="ARBA" id="ARBA00012812"/>
    </source>
</evidence>
<dbReference type="FunFam" id="3.40.50.970:FF:000039">
    <property type="entry name" value="Indolepyruvate oxidoreductase subunit IorA"/>
    <property type="match status" value="1"/>
</dbReference>
<comment type="caution">
    <text evidence="17">The sequence shown here is derived from an EMBL/GenBank/DDBJ whole genome shotgun (WGS) entry which is preliminary data.</text>
</comment>
<dbReference type="GO" id="GO:0043805">
    <property type="term" value="F:indolepyruvate ferredoxin oxidoreductase activity"/>
    <property type="evidence" value="ECO:0007669"/>
    <property type="project" value="UniProtKB-UniRule"/>
</dbReference>
<feature type="binding site" evidence="15">
    <location>
        <position position="583"/>
    </location>
    <ligand>
        <name>[4Fe-4S] cluster</name>
        <dbReference type="ChEBI" id="CHEBI:49883"/>
        <label>2</label>
    </ligand>
</feature>
<dbReference type="SUPFAM" id="SSF52518">
    <property type="entry name" value="Thiamin diphosphate-binding fold (THDP-binding)"/>
    <property type="match status" value="2"/>
</dbReference>
<comment type="cofactor">
    <cofactor evidence="14 15">
        <name>[4Fe-4S] cluster</name>
        <dbReference type="ChEBI" id="CHEBI:49883"/>
    </cofactor>
    <text evidence="14 15">Binds 2 [4Fe-4S] clusters. In this family the first cluster has a non-standard and varying [4Fe-4S] binding motif CX(2)CX(2)CX(4-5)CP.</text>
</comment>
<proteinExistence type="predicted"/>
<evidence type="ECO:0000256" key="15">
    <source>
        <dbReference type="PIRSR" id="PIRSR006439-50"/>
    </source>
</evidence>
<dbReference type="AlphaFoldDB" id="A0A845L9X6"/>
<dbReference type="PANTHER" id="PTHR43710">
    <property type="entry name" value="2-HYDROXYACYL-COA LYASE"/>
    <property type="match status" value="1"/>
</dbReference>
<dbReference type="Gene3D" id="3.30.70.20">
    <property type="match status" value="1"/>
</dbReference>
<evidence type="ECO:0000256" key="14">
    <source>
        <dbReference type="PIRNR" id="PIRNR006439"/>
    </source>
</evidence>
<dbReference type="GO" id="GO:0030976">
    <property type="term" value="F:thiamine pyrophosphate binding"/>
    <property type="evidence" value="ECO:0007669"/>
    <property type="project" value="InterPro"/>
</dbReference>
<dbReference type="InterPro" id="IPR002880">
    <property type="entry name" value="Pyrv_Fd/Flavodoxin_OxRdtase_N"/>
</dbReference>
<accession>A0A845L9X6</accession>
<keyword evidence="5 14" id="KW-0813">Transport</keyword>
<name>A0A845L9X6_9FIRM</name>
<dbReference type="CDD" id="cd02008">
    <property type="entry name" value="TPP_IOR_alpha"/>
    <property type="match status" value="1"/>
</dbReference>
<dbReference type="PANTHER" id="PTHR43710:SF5">
    <property type="entry name" value="INDOLEPYRUVATE FERREDOXIN OXIDOREDUCTASE ALPHA SUBUNIT"/>
    <property type="match status" value="1"/>
</dbReference>
<dbReference type="EC" id="1.2.7.8" evidence="3 14"/>
<keyword evidence="10 14" id="KW-0408">Iron</keyword>
<dbReference type="Pfam" id="PF01855">
    <property type="entry name" value="POR_N"/>
    <property type="match status" value="1"/>
</dbReference>
<evidence type="ECO:0000256" key="12">
    <source>
        <dbReference type="ARBA" id="ARBA00030514"/>
    </source>
</evidence>
<evidence type="ECO:0000256" key="11">
    <source>
        <dbReference type="ARBA" id="ARBA00023014"/>
    </source>
</evidence>
<feature type="binding site" evidence="15">
    <location>
        <position position="575"/>
    </location>
    <ligand>
        <name>[4Fe-4S] cluster</name>
        <dbReference type="ChEBI" id="CHEBI:49883"/>
        <label>1</label>
    </ligand>
</feature>
<dbReference type="CDD" id="cd07034">
    <property type="entry name" value="TPP_PYR_PFOR_IOR-alpha_like"/>
    <property type="match status" value="1"/>
</dbReference>
<dbReference type="InterPro" id="IPR009014">
    <property type="entry name" value="Transketo_C/PFOR_II"/>
</dbReference>
<evidence type="ECO:0000313" key="17">
    <source>
        <dbReference type="EMBL" id="MZP29701.1"/>
    </source>
</evidence>
<keyword evidence="9 14" id="KW-0560">Oxidoreductase</keyword>
<evidence type="ECO:0000256" key="5">
    <source>
        <dbReference type="ARBA" id="ARBA00022448"/>
    </source>
</evidence>
<evidence type="ECO:0000256" key="6">
    <source>
        <dbReference type="ARBA" id="ARBA00022485"/>
    </source>
</evidence>
<evidence type="ECO:0000256" key="7">
    <source>
        <dbReference type="ARBA" id="ARBA00022723"/>
    </source>
</evidence>
<keyword evidence="11 14" id="KW-0411">Iron-sulfur</keyword>
<dbReference type="Gene3D" id="3.40.50.970">
    <property type="match status" value="2"/>
</dbReference>
<feature type="binding site" evidence="15">
    <location>
        <position position="578"/>
    </location>
    <ligand>
        <name>[4Fe-4S] cluster</name>
        <dbReference type="ChEBI" id="CHEBI:49883"/>
        <label>1</label>
    </ligand>
</feature>
<dbReference type="RefSeq" id="WP_161257664.1">
    <property type="nucleotide sequence ID" value="NZ_WXEY01000007.1"/>
</dbReference>
<comment type="catalytic activity">
    <reaction evidence="13 14">
        <text>indole-3-pyruvate + 2 oxidized [2Fe-2S]-[ferredoxin] + CoA = (indol-3-yl)acetyl-CoA + 2 reduced [2Fe-2S]-[ferredoxin] + CO2 + H(+)</text>
        <dbReference type="Rhea" id="RHEA:12645"/>
        <dbReference type="Rhea" id="RHEA-COMP:10000"/>
        <dbReference type="Rhea" id="RHEA-COMP:10001"/>
        <dbReference type="ChEBI" id="CHEBI:15378"/>
        <dbReference type="ChEBI" id="CHEBI:16526"/>
        <dbReference type="ChEBI" id="CHEBI:17640"/>
        <dbReference type="ChEBI" id="CHEBI:33737"/>
        <dbReference type="ChEBI" id="CHEBI:33738"/>
        <dbReference type="ChEBI" id="CHEBI:57271"/>
        <dbReference type="ChEBI" id="CHEBI:57287"/>
        <dbReference type="EC" id="1.2.7.8"/>
    </reaction>
</comment>
<dbReference type="InterPro" id="IPR011766">
    <property type="entry name" value="TPP_enzyme_TPP-bd"/>
</dbReference>
<feature type="binding site" evidence="15">
    <location>
        <position position="605"/>
    </location>
    <ligand>
        <name>[4Fe-4S] cluster</name>
        <dbReference type="ChEBI" id="CHEBI:49883"/>
        <label>2</label>
    </ligand>
</feature>
<dbReference type="InterPro" id="IPR017896">
    <property type="entry name" value="4Fe4S_Fe-S-bd"/>
</dbReference>
<dbReference type="Pfam" id="PF02775">
    <property type="entry name" value="TPP_enzyme_C"/>
    <property type="match status" value="1"/>
</dbReference>
<dbReference type="OrthoDB" id="9804603at2"/>
<comment type="subunit">
    <text evidence="2">Heterodimer of the IorA and IorB subunits.</text>
</comment>
<feature type="binding site" evidence="15">
    <location>
        <position position="572"/>
    </location>
    <ligand>
        <name>[4Fe-4S] cluster</name>
        <dbReference type="ChEBI" id="CHEBI:49883"/>
        <label>1</label>
    </ligand>
</feature>
<evidence type="ECO:0000256" key="4">
    <source>
        <dbReference type="ARBA" id="ARBA00017710"/>
    </source>
</evidence>
<keyword evidence="8 14" id="KW-0249">Electron transport</keyword>
<dbReference type="InterPro" id="IPR045025">
    <property type="entry name" value="HACL1-like"/>
</dbReference>
<feature type="binding site" evidence="15">
    <location>
        <position position="602"/>
    </location>
    <ligand>
        <name>[4Fe-4S] cluster</name>
        <dbReference type="ChEBI" id="CHEBI:49883"/>
        <label>2</label>
    </ligand>
</feature>
<organism evidence="17 18">
    <name type="scientific">Heliomicrobium undosum</name>
    <dbReference type="NCBI Taxonomy" id="121734"/>
    <lineage>
        <taxon>Bacteria</taxon>
        <taxon>Bacillati</taxon>
        <taxon>Bacillota</taxon>
        <taxon>Clostridia</taxon>
        <taxon>Eubacteriales</taxon>
        <taxon>Heliobacteriaceae</taxon>
        <taxon>Heliomicrobium</taxon>
    </lineage>
</organism>
<dbReference type="EMBL" id="WXEY01000007">
    <property type="protein sequence ID" value="MZP29701.1"/>
    <property type="molecule type" value="Genomic_DNA"/>
</dbReference>
<feature type="binding site" evidence="15">
    <location>
        <position position="608"/>
    </location>
    <ligand>
        <name>[4Fe-4S] cluster</name>
        <dbReference type="ChEBI" id="CHEBI:49883"/>
        <label>2</label>
    </ligand>
</feature>
<keyword evidence="6 14" id="KW-0004">4Fe-4S</keyword>
<evidence type="ECO:0000313" key="18">
    <source>
        <dbReference type="Proteomes" id="UP000463470"/>
    </source>
</evidence>
<dbReference type="InterPro" id="IPR029061">
    <property type="entry name" value="THDP-binding"/>
</dbReference>